<comment type="caution">
    <text evidence="2">The sequence shown here is derived from an EMBL/GenBank/DDBJ whole genome shotgun (WGS) entry which is preliminary data.</text>
</comment>
<evidence type="ECO:0000259" key="1">
    <source>
        <dbReference type="SMART" id="SM00245"/>
    </source>
</evidence>
<dbReference type="InterPro" id="IPR029045">
    <property type="entry name" value="ClpP/crotonase-like_dom_sf"/>
</dbReference>
<keyword evidence="3" id="KW-1185">Reference proteome</keyword>
<keyword evidence="2" id="KW-0645">Protease</keyword>
<dbReference type="GO" id="GO:0007165">
    <property type="term" value="P:signal transduction"/>
    <property type="evidence" value="ECO:0007669"/>
    <property type="project" value="TreeGrafter"/>
</dbReference>
<dbReference type="CDD" id="cd07561">
    <property type="entry name" value="Peptidase_S41_CPP_like"/>
    <property type="match status" value="1"/>
</dbReference>
<dbReference type="RefSeq" id="WP_147766917.1">
    <property type="nucleotide sequence ID" value="NZ_VRKQ01000008.1"/>
</dbReference>
<dbReference type="SUPFAM" id="SSF52096">
    <property type="entry name" value="ClpP/crotonase"/>
    <property type="match status" value="1"/>
</dbReference>
<accession>A0A5C7GMP2</accession>
<organism evidence="2 3">
    <name type="scientific">Seonamhaeicola maritimus</name>
    <dbReference type="NCBI Taxonomy" id="2591822"/>
    <lineage>
        <taxon>Bacteria</taxon>
        <taxon>Pseudomonadati</taxon>
        <taxon>Bacteroidota</taxon>
        <taxon>Flavobacteriia</taxon>
        <taxon>Flavobacteriales</taxon>
        <taxon>Flavobacteriaceae</taxon>
    </lineage>
</organism>
<dbReference type="GO" id="GO:0030288">
    <property type="term" value="C:outer membrane-bounded periplasmic space"/>
    <property type="evidence" value="ECO:0007669"/>
    <property type="project" value="TreeGrafter"/>
</dbReference>
<dbReference type="OrthoDB" id="7168509at2"/>
<evidence type="ECO:0000313" key="2">
    <source>
        <dbReference type="EMBL" id="TXG39347.1"/>
    </source>
</evidence>
<reference evidence="2 3" key="1">
    <citation type="submission" date="2019-08" db="EMBL/GenBank/DDBJ databases">
        <title>Seonamhaeicola sediminis sp. nov., isolated from marine sediment.</title>
        <authorList>
            <person name="Cao W.R."/>
        </authorList>
    </citation>
    <scope>NUCLEOTIDE SEQUENCE [LARGE SCALE GENOMIC DNA]</scope>
    <source>
        <strain evidence="2 3">1505</strain>
    </source>
</reference>
<dbReference type="SUPFAM" id="SSF50156">
    <property type="entry name" value="PDZ domain-like"/>
    <property type="match status" value="1"/>
</dbReference>
<keyword evidence="2" id="KW-0378">Hydrolase</keyword>
<dbReference type="GO" id="GO:0006508">
    <property type="term" value="P:proteolysis"/>
    <property type="evidence" value="ECO:0007669"/>
    <property type="project" value="UniProtKB-KW"/>
</dbReference>
<dbReference type="GO" id="GO:0004175">
    <property type="term" value="F:endopeptidase activity"/>
    <property type="evidence" value="ECO:0007669"/>
    <property type="project" value="TreeGrafter"/>
</dbReference>
<dbReference type="SMART" id="SM00245">
    <property type="entry name" value="TSPc"/>
    <property type="match status" value="1"/>
</dbReference>
<dbReference type="PANTHER" id="PTHR32060:SF30">
    <property type="entry name" value="CARBOXY-TERMINAL PROCESSING PROTEASE CTPA"/>
    <property type="match status" value="1"/>
</dbReference>
<evidence type="ECO:0000313" key="3">
    <source>
        <dbReference type="Proteomes" id="UP000321080"/>
    </source>
</evidence>
<protein>
    <submittedName>
        <fullName evidence="2">Carboxyl-terminal protease</fullName>
    </submittedName>
</protein>
<dbReference type="Pfam" id="PF03572">
    <property type="entry name" value="Peptidase_S41"/>
    <property type="match status" value="1"/>
</dbReference>
<dbReference type="InterPro" id="IPR005151">
    <property type="entry name" value="Tail-specific_protease"/>
</dbReference>
<dbReference type="Gene3D" id="3.90.226.10">
    <property type="entry name" value="2-enoyl-CoA Hydratase, Chain A, domain 1"/>
    <property type="match status" value="1"/>
</dbReference>
<proteinExistence type="predicted"/>
<dbReference type="Proteomes" id="UP000321080">
    <property type="component" value="Unassembled WGS sequence"/>
</dbReference>
<dbReference type="InterPro" id="IPR036034">
    <property type="entry name" value="PDZ_sf"/>
</dbReference>
<dbReference type="Gene3D" id="2.30.42.10">
    <property type="match status" value="1"/>
</dbReference>
<gene>
    <name evidence="2" type="ORF">FUA22_05585</name>
</gene>
<feature type="domain" description="Tail specific protease" evidence="1">
    <location>
        <begin position="202"/>
        <end position="423"/>
    </location>
</feature>
<dbReference type="EMBL" id="VRKQ01000008">
    <property type="protein sequence ID" value="TXG39347.1"/>
    <property type="molecule type" value="Genomic_DNA"/>
</dbReference>
<dbReference type="InterPro" id="IPR041613">
    <property type="entry name" value="Pept_S41_N"/>
</dbReference>
<dbReference type="AlphaFoldDB" id="A0A5C7GMP2"/>
<name>A0A5C7GMP2_9FLAO</name>
<dbReference type="Gene3D" id="3.30.750.170">
    <property type="match status" value="1"/>
</dbReference>
<dbReference type="PANTHER" id="PTHR32060">
    <property type="entry name" value="TAIL-SPECIFIC PROTEASE"/>
    <property type="match status" value="1"/>
</dbReference>
<sequence>MKFYKALIITLAVSYLLTSCFEDNDDNIIQASEINDFVWKGMNTFYLYKENVSNLANDRFTSDAEYADYLNDFSSPEQLFESLIYERQTFDRFSWITDNYFENEALLNGRTLTNGMQFTIMRRSDTDPVRYGIVLYVLPGSSADIQGLKRGDIFYAVNGSDLYYNSPSDNNYSLFDSVTYSIDLGTYNTNGTPELDDDSVTSLGESVSLTKEDFTENPIHVNKVLDVGGKKIGYLMYTGFNGSSSELNNVFATFKSAGVTELVLDLRYNSGGFNSKAILMSSLITGQFTGDVLIKKYFNNELQTIFEDQDPDFLIDKFINNEDGMSLNSLNLNKVYALTTVWSASASELVINCLKPYIDVIQIGTNTSGKYQGSFTLYDSPDFTKDGVNPNHTYAIQPLIFKYANIDDKTDFFDGLEPDIFLGETRTNLGILGDENEPLLAEAIGNITGTGKFINQKGQNTIESDNLEPINSIKGKLIDDRKIPKHITNRLIFE</sequence>
<dbReference type="Pfam" id="PF18294">
    <property type="entry name" value="Pept_S41_N"/>
    <property type="match status" value="1"/>
</dbReference>
<dbReference type="GO" id="GO:0008236">
    <property type="term" value="F:serine-type peptidase activity"/>
    <property type="evidence" value="ECO:0007669"/>
    <property type="project" value="InterPro"/>
</dbReference>
<dbReference type="PROSITE" id="PS51257">
    <property type="entry name" value="PROKAR_LIPOPROTEIN"/>
    <property type="match status" value="1"/>
</dbReference>